<dbReference type="InterPro" id="IPR002734">
    <property type="entry name" value="RibDG_C"/>
</dbReference>
<feature type="binding site" evidence="14">
    <location>
        <position position="286"/>
    </location>
    <ligand>
        <name>substrate</name>
    </ligand>
</feature>
<dbReference type="Pfam" id="PF00383">
    <property type="entry name" value="dCMP_cyt_deam_1"/>
    <property type="match status" value="1"/>
</dbReference>
<comment type="catalytic activity">
    <reaction evidence="12">
        <text>5-amino-6-(5-phospho-D-ribitylamino)uracil + NADP(+) = 5-amino-6-(5-phospho-D-ribosylamino)uracil + NADPH + H(+)</text>
        <dbReference type="Rhea" id="RHEA:17845"/>
        <dbReference type="ChEBI" id="CHEBI:15378"/>
        <dbReference type="ChEBI" id="CHEBI:57783"/>
        <dbReference type="ChEBI" id="CHEBI:58349"/>
        <dbReference type="ChEBI" id="CHEBI:58421"/>
        <dbReference type="ChEBI" id="CHEBI:58453"/>
        <dbReference type="EC" id="1.1.1.193"/>
    </reaction>
</comment>
<dbReference type="Pfam" id="PF01872">
    <property type="entry name" value="RibD_C"/>
    <property type="match status" value="1"/>
</dbReference>
<reference evidence="17 18" key="1">
    <citation type="submission" date="2015-11" db="EMBL/GenBank/DDBJ databases">
        <title>Evidence for parallel genomic evolution in an endosymbiosis of termite gut flagellates.</title>
        <authorList>
            <person name="Zheng H."/>
        </authorList>
    </citation>
    <scope>NUCLEOTIDE SEQUENCE [LARGE SCALE GENOMIC DNA]</scope>
    <source>
        <strain evidence="17 18">CET450</strain>
    </source>
</reference>
<dbReference type="NCBIfam" id="TIGR00227">
    <property type="entry name" value="ribD_Cterm"/>
    <property type="match status" value="1"/>
</dbReference>
<feature type="binding site" evidence="15">
    <location>
        <position position="84"/>
    </location>
    <ligand>
        <name>Zn(2+)</name>
        <dbReference type="ChEBI" id="CHEBI:29105"/>
        <note>catalytic</note>
    </ligand>
</feature>
<keyword evidence="11" id="KW-0511">Multifunctional enzyme</keyword>
<dbReference type="InterPro" id="IPR002125">
    <property type="entry name" value="CMP_dCMP_dom"/>
</dbReference>
<dbReference type="PIRSF" id="PIRSF006769">
    <property type="entry name" value="RibD"/>
    <property type="match status" value="1"/>
</dbReference>
<accession>A0A1E5IIV2</accession>
<dbReference type="PANTHER" id="PTHR38011">
    <property type="entry name" value="DIHYDROFOLATE REDUCTASE FAMILY PROTEIN (AFU_ORTHOLOGUE AFUA_8G06820)"/>
    <property type="match status" value="1"/>
</dbReference>
<feature type="binding site" evidence="14">
    <location>
        <position position="217"/>
    </location>
    <ligand>
        <name>NADP(+)</name>
        <dbReference type="ChEBI" id="CHEBI:58349"/>
    </ligand>
</feature>
<keyword evidence="10 12" id="KW-0560">Oxidoreductase</keyword>
<comment type="similarity">
    <text evidence="4 12">In the N-terminal section; belongs to the cytidine and deoxycytidylate deaminase family.</text>
</comment>
<gene>
    <name evidence="17" type="ORF">ATZ36_01240</name>
</gene>
<evidence type="ECO:0000256" key="1">
    <source>
        <dbReference type="ARBA" id="ARBA00002151"/>
    </source>
</evidence>
<dbReference type="InterPro" id="IPR011549">
    <property type="entry name" value="RibD_C"/>
</dbReference>
<dbReference type="EMBL" id="LNVX01000364">
    <property type="protein sequence ID" value="OEG70351.1"/>
    <property type="molecule type" value="Genomic_DNA"/>
</dbReference>
<evidence type="ECO:0000313" key="18">
    <source>
        <dbReference type="Proteomes" id="UP000095237"/>
    </source>
</evidence>
<evidence type="ECO:0000313" key="17">
    <source>
        <dbReference type="EMBL" id="OEG70351.1"/>
    </source>
</evidence>
<evidence type="ECO:0000256" key="13">
    <source>
        <dbReference type="PIRSR" id="PIRSR006769-1"/>
    </source>
</evidence>
<feature type="binding site" evidence="15">
    <location>
        <position position="75"/>
    </location>
    <ligand>
        <name>Zn(2+)</name>
        <dbReference type="ChEBI" id="CHEBI:29105"/>
        <note>catalytic</note>
    </ligand>
</feature>
<keyword evidence="18" id="KW-1185">Reference proteome</keyword>
<dbReference type="EC" id="3.5.4.26" evidence="12"/>
<dbReference type="Gene3D" id="3.40.430.10">
    <property type="entry name" value="Dihydrofolate Reductase, subunit A"/>
    <property type="match status" value="1"/>
</dbReference>
<evidence type="ECO:0000256" key="12">
    <source>
        <dbReference type="PIRNR" id="PIRNR006769"/>
    </source>
</evidence>
<evidence type="ECO:0000256" key="14">
    <source>
        <dbReference type="PIRSR" id="PIRSR006769-2"/>
    </source>
</evidence>
<feature type="binding site" evidence="14">
    <location>
        <position position="150"/>
    </location>
    <ligand>
        <name>NADP(+)</name>
        <dbReference type="ChEBI" id="CHEBI:58349"/>
    </ligand>
</feature>
<dbReference type="PROSITE" id="PS00903">
    <property type="entry name" value="CYT_DCMP_DEAMINASES_1"/>
    <property type="match status" value="1"/>
</dbReference>
<dbReference type="Gene3D" id="3.40.140.10">
    <property type="entry name" value="Cytidine Deaminase, domain 2"/>
    <property type="match status" value="1"/>
</dbReference>
<dbReference type="AlphaFoldDB" id="A0A1E5IIV2"/>
<sequence>MNGNKYMQIALDLAKKGNGRVCTNPLVGCVIVKDNKIVGRGWHHCFGGNHAEVNALIDARKNAEGADLYVTLEPCNSYGKRPPCTLAIIKAGIKRVYYAVPDSNVSGGREILERNNIEIHEGLLKKQSRILIRDYLKHLKNKPKVSIKAAMTLDGKIATYKYDSKWITSEKSRNFVHKMRACYDAVLIGMNTALKDNPFLTTHSKNLKNPVRVVIDSKLELPKSHHLFDACIPTVIIYDSSVTSIPKYLNREGIILSPVNIVTAKKDFNVIIKKLNSLSIKRILIEGGSEIIASALFSDAVDDIYFFIAPKIIGGRTALPVVGGTGVKKMSESLRIKNMKVKKIDSDLLIIGQIR</sequence>
<dbReference type="Proteomes" id="UP000095237">
    <property type="component" value="Unassembled WGS sequence"/>
</dbReference>
<comment type="pathway">
    <text evidence="2 12">Cofactor biosynthesis; riboflavin biosynthesis; 5-amino-6-(D-ribitylamino)uracil from GTP: step 2/4.</text>
</comment>
<dbReference type="InterPro" id="IPR016193">
    <property type="entry name" value="Cytidine_deaminase-like"/>
</dbReference>
<proteinExistence type="inferred from homology"/>
<dbReference type="EC" id="1.1.1.193" evidence="12"/>
<keyword evidence="12" id="KW-0378">Hydrolase</keyword>
<dbReference type="InterPro" id="IPR050765">
    <property type="entry name" value="Riboflavin_Biosynth_HTPR"/>
</dbReference>
<evidence type="ECO:0000256" key="7">
    <source>
        <dbReference type="ARBA" id="ARBA00022723"/>
    </source>
</evidence>
<keyword evidence="9 12" id="KW-0521">NADP</keyword>
<dbReference type="SUPFAM" id="SSF53927">
    <property type="entry name" value="Cytidine deaminase-like"/>
    <property type="match status" value="1"/>
</dbReference>
<comment type="function">
    <text evidence="1 12">Converts 2,5-diamino-6-(ribosylamino)-4(3h)-pyrimidinone 5'-phosphate into 5-amino-6-(ribosylamino)-2,4(1h,3h)-pyrimidinedione 5'-phosphate.</text>
</comment>
<feature type="domain" description="CMP/dCMP-type deaminase" evidence="16">
    <location>
        <begin position="1"/>
        <end position="110"/>
    </location>
</feature>
<dbReference type="PANTHER" id="PTHR38011:SF7">
    <property type="entry name" value="2,5-DIAMINO-6-RIBOSYLAMINO-4(3H)-PYRIMIDINONE 5'-PHOSPHATE REDUCTASE"/>
    <property type="match status" value="1"/>
</dbReference>
<dbReference type="UniPathway" id="UPA00275">
    <property type="reaction ID" value="UER00401"/>
</dbReference>
<evidence type="ECO:0000256" key="10">
    <source>
        <dbReference type="ARBA" id="ARBA00023002"/>
    </source>
</evidence>
<comment type="cofactor">
    <cofactor evidence="12 15">
        <name>Zn(2+)</name>
        <dbReference type="ChEBI" id="CHEBI:29105"/>
    </cofactor>
    <text evidence="12 15">Binds 1 zinc ion.</text>
</comment>
<feature type="binding site" evidence="14">
    <location>
        <position position="192"/>
    </location>
    <ligand>
        <name>NADP(+)</name>
        <dbReference type="ChEBI" id="CHEBI:58349"/>
    </ligand>
</feature>
<dbReference type="GO" id="GO:0008703">
    <property type="term" value="F:5-amino-6-(5-phosphoribosylamino)uracil reductase activity"/>
    <property type="evidence" value="ECO:0007669"/>
    <property type="project" value="UniProtKB-EC"/>
</dbReference>
<feature type="binding site" evidence="14">
    <location>
        <position position="166"/>
    </location>
    <ligand>
        <name>NADP(+)</name>
        <dbReference type="ChEBI" id="CHEBI:58349"/>
    </ligand>
</feature>
<dbReference type="NCBIfam" id="TIGR00326">
    <property type="entry name" value="eubact_ribD"/>
    <property type="match status" value="1"/>
</dbReference>
<organism evidence="17 18">
    <name type="scientific">Endomicrobium trichonymphae</name>
    <dbReference type="NCBI Taxonomy" id="1408204"/>
    <lineage>
        <taxon>Bacteria</taxon>
        <taxon>Pseudomonadati</taxon>
        <taxon>Elusimicrobiota</taxon>
        <taxon>Endomicrobiia</taxon>
        <taxon>Endomicrobiales</taxon>
        <taxon>Endomicrobiaceae</taxon>
        <taxon>Candidatus Endomicrobiellum</taxon>
    </lineage>
</organism>
<dbReference type="GO" id="GO:0008270">
    <property type="term" value="F:zinc ion binding"/>
    <property type="evidence" value="ECO:0007669"/>
    <property type="project" value="InterPro"/>
</dbReference>
<evidence type="ECO:0000256" key="6">
    <source>
        <dbReference type="ARBA" id="ARBA00022619"/>
    </source>
</evidence>
<dbReference type="GO" id="GO:0008835">
    <property type="term" value="F:diaminohydroxyphosphoribosylaminopyrimidine deaminase activity"/>
    <property type="evidence" value="ECO:0007669"/>
    <property type="project" value="UniProtKB-EC"/>
</dbReference>
<evidence type="ECO:0000256" key="4">
    <source>
        <dbReference type="ARBA" id="ARBA00005259"/>
    </source>
</evidence>
<name>A0A1E5IIV2_ENDTX</name>
<dbReference type="PROSITE" id="PS51747">
    <property type="entry name" value="CYT_DCMP_DEAMINASES_2"/>
    <property type="match status" value="1"/>
</dbReference>
<keyword evidence="6 12" id="KW-0686">Riboflavin biosynthesis</keyword>
<comment type="caution">
    <text evidence="17">The sequence shown here is derived from an EMBL/GenBank/DDBJ whole genome shotgun (WGS) entry which is preliminary data.</text>
</comment>
<comment type="pathway">
    <text evidence="3 12">Cofactor biosynthesis; riboflavin biosynthesis; 5-amino-6-(D-ribitylamino)uracil from GTP: step 3/4.</text>
</comment>
<dbReference type="InterPro" id="IPR016192">
    <property type="entry name" value="APOBEC/CMP_deaminase_Zn-bd"/>
</dbReference>
<feature type="binding site" evidence="14">
    <location>
        <position position="180"/>
    </location>
    <ligand>
        <name>substrate</name>
    </ligand>
</feature>
<feature type="binding site" evidence="14">
    <location>
        <position position="164"/>
    </location>
    <ligand>
        <name>substrate</name>
    </ligand>
</feature>
<evidence type="ECO:0000256" key="8">
    <source>
        <dbReference type="ARBA" id="ARBA00022833"/>
    </source>
</evidence>
<evidence type="ECO:0000256" key="2">
    <source>
        <dbReference type="ARBA" id="ARBA00004882"/>
    </source>
</evidence>
<evidence type="ECO:0000256" key="15">
    <source>
        <dbReference type="PIRSR" id="PIRSR006769-3"/>
    </source>
</evidence>
<feature type="binding site" evidence="14">
    <location>
        <position position="200"/>
    </location>
    <ligand>
        <name>substrate</name>
    </ligand>
</feature>
<comment type="similarity">
    <text evidence="5 12">In the C-terminal section; belongs to the HTP reductase family.</text>
</comment>
<evidence type="ECO:0000256" key="3">
    <source>
        <dbReference type="ARBA" id="ARBA00004910"/>
    </source>
</evidence>
<feature type="active site" description="Proton donor" evidence="13">
    <location>
        <position position="52"/>
    </location>
</feature>
<feature type="binding site" evidence="15">
    <location>
        <position position="50"/>
    </location>
    <ligand>
        <name>Zn(2+)</name>
        <dbReference type="ChEBI" id="CHEBI:29105"/>
        <note>catalytic</note>
    </ligand>
</feature>
<dbReference type="GO" id="GO:0050661">
    <property type="term" value="F:NADP binding"/>
    <property type="evidence" value="ECO:0007669"/>
    <property type="project" value="InterPro"/>
</dbReference>
<feature type="binding site" evidence="14">
    <location>
        <position position="196"/>
    </location>
    <ligand>
        <name>NADP(+)</name>
        <dbReference type="ChEBI" id="CHEBI:58349"/>
    </ligand>
</feature>
<evidence type="ECO:0000259" key="16">
    <source>
        <dbReference type="PROSITE" id="PS51747"/>
    </source>
</evidence>
<dbReference type="InterPro" id="IPR024072">
    <property type="entry name" value="DHFR-like_dom_sf"/>
</dbReference>
<keyword evidence="8 12" id="KW-0862">Zinc</keyword>
<feature type="binding site" evidence="14">
    <location>
        <begin position="288"/>
        <end position="294"/>
    </location>
    <ligand>
        <name>NADP(+)</name>
        <dbReference type="ChEBI" id="CHEBI:58349"/>
    </ligand>
</feature>
<comment type="catalytic activity">
    <reaction evidence="12">
        <text>2,5-diamino-6-hydroxy-4-(5-phosphoribosylamino)-pyrimidine + H2O + H(+) = 5-amino-6-(5-phospho-D-ribosylamino)uracil + NH4(+)</text>
        <dbReference type="Rhea" id="RHEA:21868"/>
        <dbReference type="ChEBI" id="CHEBI:15377"/>
        <dbReference type="ChEBI" id="CHEBI:15378"/>
        <dbReference type="ChEBI" id="CHEBI:28938"/>
        <dbReference type="ChEBI" id="CHEBI:58453"/>
        <dbReference type="ChEBI" id="CHEBI:58614"/>
        <dbReference type="EC" id="3.5.4.26"/>
    </reaction>
</comment>
<dbReference type="InterPro" id="IPR004794">
    <property type="entry name" value="Eubact_RibD"/>
</dbReference>
<evidence type="ECO:0000256" key="5">
    <source>
        <dbReference type="ARBA" id="ARBA00007417"/>
    </source>
</evidence>
<dbReference type="GO" id="GO:0009231">
    <property type="term" value="P:riboflavin biosynthetic process"/>
    <property type="evidence" value="ECO:0007669"/>
    <property type="project" value="UniProtKB-UniPathway"/>
</dbReference>
<dbReference type="SUPFAM" id="SSF53597">
    <property type="entry name" value="Dihydrofolate reductase-like"/>
    <property type="match status" value="1"/>
</dbReference>
<evidence type="ECO:0000256" key="11">
    <source>
        <dbReference type="ARBA" id="ARBA00023268"/>
    </source>
</evidence>
<keyword evidence="7 12" id="KW-0479">Metal-binding</keyword>
<dbReference type="CDD" id="cd01284">
    <property type="entry name" value="Riboflavin_deaminase-reductase"/>
    <property type="match status" value="1"/>
</dbReference>
<evidence type="ECO:0000256" key="9">
    <source>
        <dbReference type="ARBA" id="ARBA00022857"/>
    </source>
</evidence>
<protein>
    <recommendedName>
        <fullName evidence="12">Riboflavin biosynthesis protein RibD</fullName>
    </recommendedName>
    <domain>
        <recommendedName>
            <fullName evidence="12">Diaminohydroxyphosphoribosylaminopyrimidine deaminase</fullName>
            <shortName evidence="12">DRAP deaminase</shortName>
            <ecNumber evidence="12">3.5.4.26</ecNumber>
        </recommendedName>
        <alternativeName>
            <fullName evidence="12">Riboflavin-specific deaminase</fullName>
        </alternativeName>
    </domain>
    <domain>
        <recommendedName>
            <fullName evidence="12">5-amino-6-(5-phosphoribosylamino)uracil reductase</fullName>
            <ecNumber evidence="12">1.1.1.193</ecNumber>
        </recommendedName>
        <alternativeName>
            <fullName evidence="12">HTP reductase</fullName>
        </alternativeName>
    </domain>
</protein>